<comment type="subunit">
    <text evidence="1">Component of the NuA4 histone acetyltransferase complex.</text>
</comment>
<dbReference type="Gene3D" id="2.40.50.40">
    <property type="match status" value="1"/>
</dbReference>
<comment type="caution">
    <text evidence="3">The sequence shown here is derived from an EMBL/GenBank/DDBJ whole genome shotgun (WGS) entry which is preliminary data.</text>
</comment>
<dbReference type="Proteomes" id="UP001302812">
    <property type="component" value="Unassembled WGS sequence"/>
</dbReference>
<gene>
    <name evidence="3" type="ORF">N656DRAFT_561549</name>
</gene>
<dbReference type="GeneID" id="89934225"/>
<dbReference type="EMBL" id="MU853384">
    <property type="protein sequence ID" value="KAK4107062.1"/>
    <property type="molecule type" value="Genomic_DNA"/>
</dbReference>
<reference evidence="3" key="1">
    <citation type="journal article" date="2023" name="Mol. Phylogenet. Evol.">
        <title>Genome-scale phylogeny and comparative genomics of the fungal order Sordariales.</title>
        <authorList>
            <person name="Hensen N."/>
            <person name="Bonometti L."/>
            <person name="Westerberg I."/>
            <person name="Brannstrom I.O."/>
            <person name="Guillou S."/>
            <person name="Cros-Aarteil S."/>
            <person name="Calhoun S."/>
            <person name="Haridas S."/>
            <person name="Kuo A."/>
            <person name="Mondo S."/>
            <person name="Pangilinan J."/>
            <person name="Riley R."/>
            <person name="LaButti K."/>
            <person name="Andreopoulos B."/>
            <person name="Lipzen A."/>
            <person name="Chen C."/>
            <person name="Yan M."/>
            <person name="Daum C."/>
            <person name="Ng V."/>
            <person name="Clum A."/>
            <person name="Steindorff A."/>
            <person name="Ohm R.A."/>
            <person name="Martin F."/>
            <person name="Silar P."/>
            <person name="Natvig D.O."/>
            <person name="Lalanne C."/>
            <person name="Gautier V."/>
            <person name="Ament-Velasquez S.L."/>
            <person name="Kruys A."/>
            <person name="Hutchinson M.I."/>
            <person name="Powell A.J."/>
            <person name="Barry K."/>
            <person name="Miller A.N."/>
            <person name="Grigoriev I.V."/>
            <person name="Debuchy R."/>
            <person name="Gladieux P."/>
            <person name="Hiltunen Thoren M."/>
            <person name="Johannesson H."/>
        </authorList>
    </citation>
    <scope>NUCLEOTIDE SEQUENCE</scope>
    <source>
        <strain evidence="3">CBS 508.74</strain>
    </source>
</reference>
<dbReference type="InterPro" id="IPR016197">
    <property type="entry name" value="Chromo-like_dom_sf"/>
</dbReference>
<dbReference type="InterPro" id="IPR000953">
    <property type="entry name" value="Chromo/chromo_shadow_dom"/>
</dbReference>
<dbReference type="SUPFAM" id="SSF54160">
    <property type="entry name" value="Chromo domain-like"/>
    <property type="match status" value="1"/>
</dbReference>
<dbReference type="AlphaFoldDB" id="A0AAN6QH08"/>
<sequence length="282" mass="32413">MDNKIIMRPSISYWCPWRRRFRRGPEWVDYTSGLKQLNEGFEIIWLGDVCVYDGCCWKIGNSTVSASEFGEALMATDPSESIEAALLSMTDAPFPLGNDAALPSFLRLPKISYALLFQLGSLAQYRCQAQSIHRNDAQERPKRVRKLVAWRFDSATVGDELQRVIILTEWVCGSNEKRKTLSWESESLLHAICKPLLLAFWQRGGKLCKQFRQCDGGRDSWIQMRGGSLGAGSQYLVHAVRGTRVRRYKREYLLEWVGYEHATWEDEANVSEDLKREYNAEV</sequence>
<evidence type="ECO:0000256" key="1">
    <source>
        <dbReference type="ARBA" id="ARBA00011353"/>
    </source>
</evidence>
<reference evidence="3" key="2">
    <citation type="submission" date="2023-05" db="EMBL/GenBank/DDBJ databases">
        <authorList>
            <consortium name="Lawrence Berkeley National Laboratory"/>
            <person name="Steindorff A."/>
            <person name="Hensen N."/>
            <person name="Bonometti L."/>
            <person name="Westerberg I."/>
            <person name="Brannstrom I.O."/>
            <person name="Guillou S."/>
            <person name="Cros-Aarteil S."/>
            <person name="Calhoun S."/>
            <person name="Haridas S."/>
            <person name="Kuo A."/>
            <person name="Mondo S."/>
            <person name="Pangilinan J."/>
            <person name="Riley R."/>
            <person name="Labutti K."/>
            <person name="Andreopoulos B."/>
            <person name="Lipzen A."/>
            <person name="Chen C."/>
            <person name="Yanf M."/>
            <person name="Daum C."/>
            <person name="Ng V."/>
            <person name="Clum A."/>
            <person name="Ohm R."/>
            <person name="Martin F."/>
            <person name="Silar P."/>
            <person name="Natvig D."/>
            <person name="Lalanne C."/>
            <person name="Gautier V."/>
            <person name="Ament-Velasquez S.L."/>
            <person name="Kruys A."/>
            <person name="Hutchinson M.I."/>
            <person name="Powell A.J."/>
            <person name="Barry K."/>
            <person name="Miller A.N."/>
            <person name="Grigoriev I.V."/>
            <person name="Debuchy R."/>
            <person name="Gladieux P."/>
            <person name="Thoren M.H."/>
            <person name="Johannesson H."/>
        </authorList>
    </citation>
    <scope>NUCLEOTIDE SEQUENCE</scope>
    <source>
        <strain evidence="3">CBS 508.74</strain>
    </source>
</reference>
<keyword evidence="4" id="KW-1185">Reference proteome</keyword>
<dbReference type="CDD" id="cd00024">
    <property type="entry name" value="CD_CSD"/>
    <property type="match status" value="1"/>
</dbReference>
<accession>A0AAN6QH08</accession>
<protein>
    <recommendedName>
        <fullName evidence="2">Chromo domain-containing protein</fullName>
    </recommendedName>
</protein>
<evidence type="ECO:0000313" key="3">
    <source>
        <dbReference type="EMBL" id="KAK4107062.1"/>
    </source>
</evidence>
<dbReference type="PROSITE" id="PS50013">
    <property type="entry name" value="CHROMO_2"/>
    <property type="match status" value="1"/>
</dbReference>
<name>A0AAN6QH08_9PEZI</name>
<evidence type="ECO:0000313" key="4">
    <source>
        <dbReference type="Proteomes" id="UP001302812"/>
    </source>
</evidence>
<evidence type="ECO:0000259" key="2">
    <source>
        <dbReference type="PROSITE" id="PS50013"/>
    </source>
</evidence>
<dbReference type="GO" id="GO:0006338">
    <property type="term" value="P:chromatin remodeling"/>
    <property type="evidence" value="ECO:0007669"/>
    <property type="project" value="UniProtKB-ARBA"/>
</dbReference>
<dbReference type="RefSeq" id="XP_064664632.1">
    <property type="nucleotide sequence ID" value="XM_064810101.1"/>
</dbReference>
<organism evidence="3 4">
    <name type="scientific">Canariomyces notabilis</name>
    <dbReference type="NCBI Taxonomy" id="2074819"/>
    <lineage>
        <taxon>Eukaryota</taxon>
        <taxon>Fungi</taxon>
        <taxon>Dikarya</taxon>
        <taxon>Ascomycota</taxon>
        <taxon>Pezizomycotina</taxon>
        <taxon>Sordariomycetes</taxon>
        <taxon>Sordariomycetidae</taxon>
        <taxon>Sordariales</taxon>
        <taxon>Chaetomiaceae</taxon>
        <taxon>Canariomyces</taxon>
    </lineage>
</organism>
<feature type="domain" description="Chromo" evidence="2">
    <location>
        <begin position="235"/>
        <end position="282"/>
    </location>
</feature>
<proteinExistence type="predicted"/>